<dbReference type="GO" id="GO:0005886">
    <property type="term" value="C:plasma membrane"/>
    <property type="evidence" value="ECO:0007669"/>
    <property type="project" value="UniProtKB-SubCell"/>
</dbReference>
<feature type="transmembrane region" description="Helical" evidence="6">
    <location>
        <begin position="320"/>
        <end position="353"/>
    </location>
</feature>
<dbReference type="PANTHER" id="PTHR30482">
    <property type="entry name" value="HIGH-AFFINITY BRANCHED-CHAIN AMINO ACID TRANSPORT SYSTEM PERMEASE"/>
    <property type="match status" value="1"/>
</dbReference>
<evidence type="ECO:0000256" key="1">
    <source>
        <dbReference type="ARBA" id="ARBA00004651"/>
    </source>
</evidence>
<keyword evidence="8" id="KW-1185">Reference proteome</keyword>
<evidence type="ECO:0000256" key="5">
    <source>
        <dbReference type="ARBA" id="ARBA00023136"/>
    </source>
</evidence>
<dbReference type="InterPro" id="IPR001851">
    <property type="entry name" value="ABC_transp_permease"/>
</dbReference>
<feature type="transmembrane region" description="Helical" evidence="6">
    <location>
        <begin position="207"/>
        <end position="226"/>
    </location>
</feature>
<organism evidence="7 8">
    <name type="scientific">Pollutimonas subterranea</name>
    <dbReference type="NCBI Taxonomy" id="2045210"/>
    <lineage>
        <taxon>Bacteria</taxon>
        <taxon>Pseudomonadati</taxon>
        <taxon>Pseudomonadota</taxon>
        <taxon>Betaproteobacteria</taxon>
        <taxon>Burkholderiales</taxon>
        <taxon>Alcaligenaceae</taxon>
        <taxon>Pollutimonas</taxon>
    </lineage>
</organism>
<comment type="caution">
    <text evidence="7">The sequence shown here is derived from an EMBL/GenBank/DDBJ whole genome shotgun (WGS) entry which is preliminary data.</text>
</comment>
<keyword evidence="2" id="KW-1003">Cell membrane</keyword>
<evidence type="ECO:0000313" key="8">
    <source>
        <dbReference type="Proteomes" id="UP000234190"/>
    </source>
</evidence>
<evidence type="ECO:0000256" key="4">
    <source>
        <dbReference type="ARBA" id="ARBA00022989"/>
    </source>
</evidence>
<reference evidence="7 8" key="1">
    <citation type="submission" date="2017-10" db="EMBL/GenBank/DDBJ databases">
        <title>Two draft genome sequences of Pusillimonas sp. strains isolated from a nitrate- and radionuclide-contaminated groundwater in Russia.</title>
        <authorList>
            <person name="Grouzdev D.S."/>
            <person name="Tourova T.P."/>
            <person name="Goeva M.A."/>
            <person name="Babich T.L."/>
            <person name="Sokolova D.S."/>
            <person name="Abdullin R."/>
            <person name="Poltaraus A.B."/>
            <person name="Toshchakov S.V."/>
            <person name="Nazina T.N."/>
        </authorList>
    </citation>
    <scope>NUCLEOTIDE SEQUENCE [LARGE SCALE GENOMIC DNA]</scope>
    <source>
        <strain evidence="7 8">JR1/69-3-13</strain>
    </source>
</reference>
<dbReference type="InterPro" id="IPR043428">
    <property type="entry name" value="LivM-like"/>
</dbReference>
<proteinExistence type="predicted"/>
<evidence type="ECO:0000256" key="6">
    <source>
        <dbReference type="SAM" id="Phobius"/>
    </source>
</evidence>
<evidence type="ECO:0000313" key="7">
    <source>
        <dbReference type="EMBL" id="PLC50200.1"/>
    </source>
</evidence>
<gene>
    <name evidence="7" type="ORF">CR159_09350</name>
</gene>
<name>A0A2N4U5A1_9BURK</name>
<feature type="transmembrane region" description="Helical" evidence="6">
    <location>
        <begin position="282"/>
        <end position="308"/>
    </location>
</feature>
<feature type="transmembrane region" description="Helical" evidence="6">
    <location>
        <begin position="86"/>
        <end position="105"/>
    </location>
</feature>
<keyword evidence="5 6" id="KW-0472">Membrane</keyword>
<sequence length="411" mass="44511">MKLSPLFILLVLSAFLVALPLFMSASLVNAAIQMLIAALFASAFNVLAGQGGMLSFGHAAYFAIGTFATIHGMNALDGTGLVPTPFMPLLGALAGCVLGIVAGWFSTKRSGVYFSMITLALAELLHTLAPHLKDAFGGEGGVSAMRMPAWGFDFGTSIEVYYLTLAWVVLGIALLFYFTRTPLGRLCLGLRENSNRLRFMGYNVHRLRTMVFTISATFSGLAGALLAMNNEAANYVLFDMTLSTQVVLNSYIGGIGAFFGPAVGAAIMTFFGYAVSDMTRTWLLYQGVIFVLVMMFMPAGLFSIGKWWRSNRGRFSAARLYGVLSGWVVGCAVAAAGFVFLCEFLALILAMDYQSKLIEGADWPAVTLLEHQWLPGAVATWLIPVVLLVVGISIVLYVNRKWQLLREENAE</sequence>
<feature type="transmembrane region" description="Helical" evidence="6">
    <location>
        <begin position="373"/>
        <end position="398"/>
    </location>
</feature>
<feature type="transmembrane region" description="Helical" evidence="6">
    <location>
        <begin position="255"/>
        <end position="276"/>
    </location>
</feature>
<evidence type="ECO:0000256" key="3">
    <source>
        <dbReference type="ARBA" id="ARBA00022692"/>
    </source>
</evidence>
<comment type="subcellular location">
    <subcellularLocation>
        <location evidence="1">Cell membrane</location>
        <topology evidence="1">Multi-pass membrane protein</topology>
    </subcellularLocation>
</comment>
<dbReference type="OrthoDB" id="9034298at2"/>
<dbReference type="CDD" id="cd06581">
    <property type="entry name" value="TM_PBP1_LivM_like"/>
    <property type="match status" value="1"/>
</dbReference>
<dbReference type="AlphaFoldDB" id="A0A2N4U5A1"/>
<keyword evidence="4 6" id="KW-1133">Transmembrane helix</keyword>
<feature type="transmembrane region" description="Helical" evidence="6">
    <location>
        <begin position="160"/>
        <end position="178"/>
    </location>
</feature>
<feature type="transmembrane region" description="Helical" evidence="6">
    <location>
        <begin position="30"/>
        <end position="48"/>
    </location>
</feature>
<dbReference type="Pfam" id="PF02653">
    <property type="entry name" value="BPD_transp_2"/>
    <property type="match status" value="1"/>
</dbReference>
<keyword evidence="3 6" id="KW-0812">Transmembrane</keyword>
<dbReference type="Proteomes" id="UP000234190">
    <property type="component" value="Unassembled WGS sequence"/>
</dbReference>
<evidence type="ECO:0000256" key="2">
    <source>
        <dbReference type="ARBA" id="ARBA00022475"/>
    </source>
</evidence>
<dbReference type="EMBL" id="PDNW01000006">
    <property type="protein sequence ID" value="PLC50200.1"/>
    <property type="molecule type" value="Genomic_DNA"/>
</dbReference>
<dbReference type="PANTHER" id="PTHR30482:SF17">
    <property type="entry name" value="ABC TRANSPORTER ATP-BINDING PROTEIN"/>
    <property type="match status" value="1"/>
</dbReference>
<protein>
    <submittedName>
        <fullName evidence="7">Branched-chain amino acid ABC transporter permease</fullName>
    </submittedName>
</protein>
<dbReference type="RefSeq" id="WP_102073747.1">
    <property type="nucleotide sequence ID" value="NZ_PDNW01000006.1"/>
</dbReference>
<dbReference type="GO" id="GO:0015658">
    <property type="term" value="F:branched-chain amino acid transmembrane transporter activity"/>
    <property type="evidence" value="ECO:0007669"/>
    <property type="project" value="InterPro"/>
</dbReference>
<accession>A0A2N4U5A1</accession>